<comment type="caution">
    <text evidence="2">The sequence shown here is derived from an EMBL/GenBank/DDBJ whole genome shotgun (WGS) entry which is preliminary data.</text>
</comment>
<reference evidence="2 3" key="1">
    <citation type="submission" date="2017-08" db="EMBL/GenBank/DDBJ databases">
        <title>Comparative genomics of bacteria isolated from necrotic lesions of AOD affected trees.</title>
        <authorList>
            <person name="Doonan J."/>
            <person name="Denman S."/>
            <person name="Mcdonald J.E."/>
        </authorList>
    </citation>
    <scope>NUCLEOTIDE SEQUENCE [LARGE SCALE GENOMIC DNA]</scope>
    <source>
        <strain evidence="2 3">CIP 105588</strain>
    </source>
</reference>
<dbReference type="InterPro" id="IPR029044">
    <property type="entry name" value="Nucleotide-diphossugar_trans"/>
</dbReference>
<dbReference type="Proteomes" id="UP000284853">
    <property type="component" value="Unassembled WGS sequence"/>
</dbReference>
<sequence>METQSALVSILIPLFNSEKYIRKALESVATQTYSNIEVVIVDDFSSDSSVAIVESFFIEHDHIRRSISHNVKNEGVSFTRNKLVEHAKGDFICFLDSDDYFEHDAISYLMNIVVSNNTDIGQCLYYSETPEGVQRGTVNQFSPNKILKGKDAVFSMLENEITGFLWHKIFKRDLFLNVHFDTTLPVFEDYLVIMTMFLNGADISFGSEPKYHYVQHVSSLTKKSYRKALDRLQYLEITKSLIKPLIISESDKLRIIKHEYIVALMVFINAIKFGAPVNEVAEIQKRINVSCLFRLKPQLNYKKFYSILMIRISPVLLYFSLKTVFKIKA</sequence>
<protein>
    <submittedName>
        <fullName evidence="2">Glycosyl transferase</fullName>
    </submittedName>
</protein>
<dbReference type="InterPro" id="IPR001173">
    <property type="entry name" value="Glyco_trans_2-like"/>
</dbReference>
<accession>A0ABX9PT67</accession>
<keyword evidence="2" id="KW-0808">Transferase</keyword>
<proteinExistence type="predicted"/>
<dbReference type="GeneID" id="302708675"/>
<evidence type="ECO:0000313" key="2">
    <source>
        <dbReference type="EMBL" id="RKF68246.1"/>
    </source>
</evidence>
<dbReference type="SUPFAM" id="SSF53448">
    <property type="entry name" value="Nucleotide-diphospho-sugar transferases"/>
    <property type="match status" value="1"/>
</dbReference>
<feature type="domain" description="Glycosyltransferase 2-like" evidence="1">
    <location>
        <begin position="9"/>
        <end position="160"/>
    </location>
</feature>
<evidence type="ECO:0000313" key="3">
    <source>
        <dbReference type="Proteomes" id="UP000284853"/>
    </source>
</evidence>
<dbReference type="Gene3D" id="3.90.550.10">
    <property type="entry name" value="Spore Coat Polysaccharide Biosynthesis Protein SpsA, Chain A"/>
    <property type="match status" value="1"/>
</dbReference>
<dbReference type="Pfam" id="PF00535">
    <property type="entry name" value="Glycos_transf_2"/>
    <property type="match status" value="1"/>
</dbReference>
<dbReference type="RefSeq" id="WP_120161036.1">
    <property type="nucleotide sequence ID" value="NZ_NSDJ01000001.1"/>
</dbReference>
<dbReference type="PANTHER" id="PTHR22916">
    <property type="entry name" value="GLYCOSYLTRANSFERASE"/>
    <property type="match status" value="1"/>
</dbReference>
<keyword evidence="3" id="KW-1185">Reference proteome</keyword>
<dbReference type="CDD" id="cd00761">
    <property type="entry name" value="Glyco_tranf_GTA_type"/>
    <property type="match status" value="1"/>
</dbReference>
<dbReference type="EMBL" id="NSDJ01000001">
    <property type="protein sequence ID" value="RKF68246.1"/>
    <property type="molecule type" value="Genomic_DNA"/>
</dbReference>
<evidence type="ECO:0000259" key="1">
    <source>
        <dbReference type="Pfam" id="PF00535"/>
    </source>
</evidence>
<dbReference type="PANTHER" id="PTHR22916:SF3">
    <property type="entry name" value="UDP-GLCNAC:BETAGAL BETA-1,3-N-ACETYLGLUCOSAMINYLTRANSFERASE-LIKE PROTEIN 1"/>
    <property type="match status" value="1"/>
</dbReference>
<gene>
    <name evidence="2" type="ORF">CKQ54_07655</name>
</gene>
<dbReference type="GO" id="GO:0016740">
    <property type="term" value="F:transferase activity"/>
    <property type="evidence" value="ECO:0007669"/>
    <property type="project" value="UniProtKB-KW"/>
</dbReference>
<name>A0ABX9PT67_9GAMM</name>
<organism evidence="2 3">
    <name type="scientific">Rahnella variigena</name>
    <dbReference type="NCBI Taxonomy" id="574964"/>
    <lineage>
        <taxon>Bacteria</taxon>
        <taxon>Pseudomonadati</taxon>
        <taxon>Pseudomonadota</taxon>
        <taxon>Gammaproteobacteria</taxon>
        <taxon>Enterobacterales</taxon>
        <taxon>Yersiniaceae</taxon>
        <taxon>Rahnella</taxon>
    </lineage>
</organism>